<accession>A0ABS5GF35</accession>
<keyword evidence="3" id="KW-0812">Transmembrane</keyword>
<keyword evidence="3" id="KW-0472">Membrane</keyword>
<keyword evidence="3" id="KW-1133">Transmembrane helix</keyword>
<dbReference type="Pfam" id="PF00496">
    <property type="entry name" value="SBP_bac_5"/>
    <property type="match status" value="1"/>
</dbReference>
<keyword evidence="6" id="KW-1185">Reference proteome</keyword>
<evidence type="ECO:0000313" key="5">
    <source>
        <dbReference type="EMBL" id="MBR1139904.1"/>
    </source>
</evidence>
<dbReference type="CDD" id="cd08513">
    <property type="entry name" value="PBP2_thermophilic_Hb8_like"/>
    <property type="match status" value="1"/>
</dbReference>
<dbReference type="Gene3D" id="3.10.105.10">
    <property type="entry name" value="Dipeptide-binding Protein, Domain 3"/>
    <property type="match status" value="1"/>
</dbReference>
<organism evidence="5 6">
    <name type="scientific">Bradyrhizobium denitrificans</name>
    <dbReference type="NCBI Taxonomy" id="2734912"/>
    <lineage>
        <taxon>Bacteria</taxon>
        <taxon>Pseudomonadati</taxon>
        <taxon>Pseudomonadota</taxon>
        <taxon>Alphaproteobacteria</taxon>
        <taxon>Hyphomicrobiales</taxon>
        <taxon>Nitrobacteraceae</taxon>
        <taxon>Bradyrhizobium</taxon>
    </lineage>
</organism>
<dbReference type="EMBL" id="JAFCLK010000034">
    <property type="protein sequence ID" value="MBR1139904.1"/>
    <property type="molecule type" value="Genomic_DNA"/>
</dbReference>
<comment type="caution">
    <text evidence="5">The sequence shown here is derived from an EMBL/GenBank/DDBJ whole genome shotgun (WGS) entry which is preliminary data.</text>
</comment>
<dbReference type="PROSITE" id="PS51318">
    <property type="entry name" value="TAT"/>
    <property type="match status" value="1"/>
</dbReference>
<dbReference type="InterPro" id="IPR006311">
    <property type="entry name" value="TAT_signal"/>
</dbReference>
<dbReference type="SUPFAM" id="SSF53850">
    <property type="entry name" value="Periplasmic binding protein-like II"/>
    <property type="match status" value="1"/>
</dbReference>
<evidence type="ECO:0000259" key="4">
    <source>
        <dbReference type="Pfam" id="PF00496"/>
    </source>
</evidence>
<dbReference type="RefSeq" id="WP_012046774.1">
    <property type="nucleotide sequence ID" value="NZ_JABFDP010000006.1"/>
</dbReference>
<dbReference type="InterPro" id="IPR000914">
    <property type="entry name" value="SBP_5_dom"/>
</dbReference>
<name>A0ABS5GF35_9BRAD</name>
<evidence type="ECO:0000256" key="1">
    <source>
        <dbReference type="ARBA" id="ARBA00004418"/>
    </source>
</evidence>
<evidence type="ECO:0000256" key="3">
    <source>
        <dbReference type="SAM" id="Phobius"/>
    </source>
</evidence>
<protein>
    <submittedName>
        <fullName evidence="5">Peptide ABC transporter substrate-binding protein</fullName>
    </submittedName>
</protein>
<gene>
    <name evidence="5" type="ORF">JQ619_29530</name>
</gene>
<feature type="transmembrane region" description="Helical" evidence="3">
    <location>
        <begin position="27"/>
        <end position="50"/>
    </location>
</feature>
<proteinExistence type="inferred from homology"/>
<reference evidence="6" key="1">
    <citation type="journal article" date="2021" name="ISME J.">
        <title>Evolutionary origin and ecological implication of a unique nif island in free-living Bradyrhizobium lineages.</title>
        <authorList>
            <person name="Tao J."/>
        </authorList>
    </citation>
    <scope>NUCLEOTIDE SEQUENCE [LARGE SCALE GENOMIC DNA]</scope>
    <source>
        <strain evidence="6">SZCCT0094</strain>
    </source>
</reference>
<evidence type="ECO:0000313" key="6">
    <source>
        <dbReference type="Proteomes" id="UP001314635"/>
    </source>
</evidence>
<dbReference type="Proteomes" id="UP001314635">
    <property type="component" value="Unassembled WGS sequence"/>
</dbReference>
<dbReference type="PANTHER" id="PTHR30290:SF65">
    <property type="entry name" value="MONOACYL PHOSPHATIDYLINOSITOL TETRAMANNOSIDE-BINDING PROTEIN LPQW-RELATED"/>
    <property type="match status" value="1"/>
</dbReference>
<dbReference type="PANTHER" id="PTHR30290">
    <property type="entry name" value="PERIPLASMIC BINDING COMPONENT OF ABC TRANSPORTER"/>
    <property type="match status" value="1"/>
</dbReference>
<sequence length="597" mass="66310">MNERDLRRQIADVKTGRLSRREFVQRMIAVGLTAPMAGAMLAHSGIAVAAEAIPYKPTKAGGGGPLKLLLWQAPTLLNPHFAVGTKDQEACRLFYEPLAGWDKEGNLVPILAAEIPSKENGGLAADGLSVIWKLKPGVKWHDGKPFTADDVVFNWEYANNPETSAVSIGSYKNVKAVEKIDDLTVKLIFPQPTPFWADAFVASFGCIIPKHLFGDYIGAKSREAPANLKPVGTGPYMFVDFKPGDTVAGKRFPDYHVPTQPYFDTVEIKGGGDAVSAARAVLQTGEYDYGYNLQVEDEILTKLEAGGQGKTELTLTGNIEYIGLNVTDPNVEVDGERASLKTKHPLFSDPEVRRAINLLIDRASVQKFIYGRAGVATPNFLNNPERYRSKNNSFEFSIEKANQILDAAGWKKGASGIREKDGKPLKFVFQTSINGPRQKNQAIIKQACQKAGIDVELKSVVASVFFSSDVANPDTYTHFYCDMQMYQTTMPQADPQFFMNQFTSWECATKENKWQGRNVCRWQNKDYDETYKLAQSELDPVKRAALFIKLNDLVVRDNYVLPEINRLNAIGVKNGMVLYKSGWDNDLAFIASWYRAS</sequence>
<evidence type="ECO:0000256" key="2">
    <source>
        <dbReference type="ARBA" id="ARBA00005695"/>
    </source>
</evidence>
<dbReference type="InterPro" id="IPR039424">
    <property type="entry name" value="SBP_5"/>
</dbReference>
<comment type="similarity">
    <text evidence="2">Belongs to the bacterial solute-binding protein 5 family.</text>
</comment>
<dbReference type="Gene3D" id="3.40.190.10">
    <property type="entry name" value="Periplasmic binding protein-like II"/>
    <property type="match status" value="1"/>
</dbReference>
<dbReference type="InterPro" id="IPR030678">
    <property type="entry name" value="Peptide/Ni-bd"/>
</dbReference>
<feature type="domain" description="Solute-binding protein family 5" evidence="4">
    <location>
        <begin position="122"/>
        <end position="505"/>
    </location>
</feature>
<dbReference type="PIRSF" id="PIRSF002741">
    <property type="entry name" value="MppA"/>
    <property type="match status" value="1"/>
</dbReference>
<comment type="subcellular location">
    <subcellularLocation>
        <location evidence="1">Periplasm</location>
    </subcellularLocation>
</comment>